<dbReference type="EMBL" id="SJPF01000008">
    <property type="protein sequence ID" value="TWT29431.1"/>
    <property type="molecule type" value="Genomic_DNA"/>
</dbReference>
<dbReference type="Proteomes" id="UP000318878">
    <property type="component" value="Unassembled WGS sequence"/>
</dbReference>
<keyword evidence="2" id="KW-1185">Reference proteome</keyword>
<name>A0A5C5USJ3_9BACT</name>
<accession>A0A5C5USJ3</accession>
<sequence>MSRLSRDAKIRYLQIGRELVAFIRPVIADSQA</sequence>
<evidence type="ECO:0000313" key="1">
    <source>
        <dbReference type="EMBL" id="TWT29431.1"/>
    </source>
</evidence>
<dbReference type="AlphaFoldDB" id="A0A5C5USJ3"/>
<comment type="caution">
    <text evidence="1">The sequence shown here is derived from an EMBL/GenBank/DDBJ whole genome shotgun (WGS) entry which is preliminary data.</text>
</comment>
<organism evidence="1 2">
    <name type="scientific">Blastopirellula retiformator</name>
    <dbReference type="NCBI Taxonomy" id="2527970"/>
    <lineage>
        <taxon>Bacteria</taxon>
        <taxon>Pseudomonadati</taxon>
        <taxon>Planctomycetota</taxon>
        <taxon>Planctomycetia</taxon>
        <taxon>Pirellulales</taxon>
        <taxon>Pirellulaceae</taxon>
        <taxon>Blastopirellula</taxon>
    </lineage>
</organism>
<evidence type="ECO:0000313" key="2">
    <source>
        <dbReference type="Proteomes" id="UP000318878"/>
    </source>
</evidence>
<reference evidence="1 2" key="1">
    <citation type="submission" date="2019-02" db="EMBL/GenBank/DDBJ databases">
        <title>Deep-cultivation of Planctomycetes and their phenomic and genomic characterization uncovers novel biology.</title>
        <authorList>
            <person name="Wiegand S."/>
            <person name="Jogler M."/>
            <person name="Boedeker C."/>
            <person name="Pinto D."/>
            <person name="Vollmers J."/>
            <person name="Rivas-Marin E."/>
            <person name="Kohn T."/>
            <person name="Peeters S.H."/>
            <person name="Heuer A."/>
            <person name="Rast P."/>
            <person name="Oberbeckmann S."/>
            <person name="Bunk B."/>
            <person name="Jeske O."/>
            <person name="Meyerdierks A."/>
            <person name="Storesund J.E."/>
            <person name="Kallscheuer N."/>
            <person name="Luecker S."/>
            <person name="Lage O.M."/>
            <person name="Pohl T."/>
            <person name="Merkel B.J."/>
            <person name="Hornburger P."/>
            <person name="Mueller R.-W."/>
            <person name="Bruemmer F."/>
            <person name="Labrenz M."/>
            <person name="Spormann A.M."/>
            <person name="Op Den Camp H."/>
            <person name="Overmann J."/>
            <person name="Amann R."/>
            <person name="Jetten M.S.M."/>
            <person name="Mascher T."/>
            <person name="Medema M.H."/>
            <person name="Devos D.P."/>
            <person name="Kaster A.-K."/>
            <person name="Ovreas L."/>
            <person name="Rohde M."/>
            <person name="Galperin M.Y."/>
            <person name="Jogler C."/>
        </authorList>
    </citation>
    <scope>NUCLEOTIDE SEQUENCE [LARGE SCALE GENOMIC DNA]</scope>
    <source>
        <strain evidence="1 2">Enr8</strain>
    </source>
</reference>
<protein>
    <submittedName>
        <fullName evidence="1">Uncharacterized protein</fullName>
    </submittedName>
</protein>
<proteinExistence type="predicted"/>
<gene>
    <name evidence="1" type="ORF">Enr8_49470</name>
</gene>